<evidence type="ECO:0000313" key="2">
    <source>
        <dbReference type="Proteomes" id="UP000677054"/>
    </source>
</evidence>
<reference evidence="1" key="1">
    <citation type="submission" date="2020-11" db="EMBL/GenBank/DDBJ databases">
        <authorList>
            <person name="Tran Van P."/>
        </authorList>
    </citation>
    <scope>NUCLEOTIDE SEQUENCE</scope>
</reference>
<dbReference type="AlphaFoldDB" id="A0A7R9A1Y8"/>
<name>A0A7R9A1Y8_9CRUS</name>
<dbReference type="EMBL" id="LR899532">
    <property type="protein sequence ID" value="CAD7240226.1"/>
    <property type="molecule type" value="Genomic_DNA"/>
</dbReference>
<keyword evidence="2" id="KW-1185">Reference proteome</keyword>
<sequence length="118" mass="13262">MIMIESSPCTCGVFIIPASSADEAEPPRATRVFRCPWETRNIRMDIPGSYLRLTPPFRHHLPCLSTSSHVRVRKRSPRSLLGAKRPVLVLNGERISGKLMDRSTICGSTYGLWDQPLL</sequence>
<evidence type="ECO:0000313" key="1">
    <source>
        <dbReference type="EMBL" id="CAD7240226.1"/>
    </source>
</evidence>
<dbReference type="Proteomes" id="UP000677054">
    <property type="component" value="Unassembled WGS sequence"/>
</dbReference>
<protein>
    <submittedName>
        <fullName evidence="1">Uncharacterized protein</fullName>
    </submittedName>
</protein>
<gene>
    <name evidence="1" type="ORF">DSTB1V02_LOCUS255</name>
</gene>
<accession>A0A7R9A1Y8</accession>
<dbReference type="EMBL" id="CAJPEV010000015">
    <property type="protein sequence ID" value="CAG0878834.1"/>
    <property type="molecule type" value="Genomic_DNA"/>
</dbReference>
<proteinExistence type="predicted"/>
<organism evidence="1">
    <name type="scientific">Darwinula stevensoni</name>
    <dbReference type="NCBI Taxonomy" id="69355"/>
    <lineage>
        <taxon>Eukaryota</taxon>
        <taxon>Metazoa</taxon>
        <taxon>Ecdysozoa</taxon>
        <taxon>Arthropoda</taxon>
        <taxon>Crustacea</taxon>
        <taxon>Oligostraca</taxon>
        <taxon>Ostracoda</taxon>
        <taxon>Podocopa</taxon>
        <taxon>Podocopida</taxon>
        <taxon>Darwinulocopina</taxon>
        <taxon>Darwinuloidea</taxon>
        <taxon>Darwinulidae</taxon>
        <taxon>Darwinula</taxon>
    </lineage>
</organism>